<feature type="domain" description="Reverse transcriptase Ty1/copia-type" evidence="1">
    <location>
        <begin position="147"/>
        <end position="225"/>
    </location>
</feature>
<name>A0AAD9VLD4_9HYME</name>
<comment type="caution">
    <text evidence="2">The sequence shown here is derived from an EMBL/GenBank/DDBJ whole genome shotgun (WGS) entry which is preliminary data.</text>
</comment>
<evidence type="ECO:0000259" key="1">
    <source>
        <dbReference type="Pfam" id="PF07727"/>
    </source>
</evidence>
<dbReference type="Proteomes" id="UP001258017">
    <property type="component" value="Unassembled WGS sequence"/>
</dbReference>
<sequence>MAVGVRSITKNDTWTVVPRPKDRDVIGSRIVLRNKYRPDGSIEKRKVRLVAQGFSQRLGIHFNQTYAPVAILNSIRLLIAIAARYGMFIEQLDVTTAYLNGVLEEEVFMSPPKMLNDALETIIESEGKNSQVKVKTERMLNELSCGDRVCLLKKSLYGLRQAGKCWFNRLDRTLKKHGMIPCHADPCVYYAGQGEDSLLVAVYVDDILIISRNKDAISAMKKNLSR</sequence>
<dbReference type="GO" id="GO:0071897">
    <property type="term" value="P:DNA biosynthetic process"/>
    <property type="evidence" value="ECO:0007669"/>
    <property type="project" value="UniProtKB-ARBA"/>
</dbReference>
<dbReference type="SUPFAM" id="SSF56672">
    <property type="entry name" value="DNA/RNA polymerases"/>
    <property type="match status" value="1"/>
</dbReference>
<evidence type="ECO:0000313" key="2">
    <source>
        <dbReference type="EMBL" id="KAK2578749.1"/>
    </source>
</evidence>
<dbReference type="InterPro" id="IPR013103">
    <property type="entry name" value="RVT_2"/>
</dbReference>
<dbReference type="EMBL" id="JAIFRP010000178">
    <property type="protein sequence ID" value="KAK2578749.1"/>
    <property type="molecule type" value="Genomic_DNA"/>
</dbReference>
<dbReference type="Pfam" id="PF07727">
    <property type="entry name" value="RVT_2"/>
    <property type="match status" value="2"/>
</dbReference>
<evidence type="ECO:0000313" key="3">
    <source>
        <dbReference type="Proteomes" id="UP001258017"/>
    </source>
</evidence>
<proteinExistence type="predicted"/>
<gene>
    <name evidence="2" type="ORF">KPH14_012275</name>
</gene>
<feature type="domain" description="Reverse transcriptase Ty1/copia-type" evidence="1">
    <location>
        <begin position="11"/>
        <end position="114"/>
    </location>
</feature>
<accession>A0AAD9VLD4</accession>
<dbReference type="InterPro" id="IPR043502">
    <property type="entry name" value="DNA/RNA_pol_sf"/>
</dbReference>
<keyword evidence="3" id="KW-1185">Reference proteome</keyword>
<reference evidence="2" key="1">
    <citation type="submission" date="2021-08" db="EMBL/GenBank/DDBJ databases">
        <authorList>
            <person name="Misof B."/>
            <person name="Oliver O."/>
            <person name="Podsiadlowski L."/>
            <person name="Donath A."/>
            <person name="Peters R."/>
            <person name="Mayer C."/>
            <person name="Rust J."/>
            <person name="Gunkel S."/>
            <person name="Lesny P."/>
            <person name="Martin S."/>
            <person name="Oeyen J.P."/>
            <person name="Petersen M."/>
            <person name="Panagiotis P."/>
            <person name="Wilbrandt J."/>
            <person name="Tanja T."/>
        </authorList>
    </citation>
    <scope>NUCLEOTIDE SEQUENCE</scope>
    <source>
        <strain evidence="2">GBR_01_08_01A</strain>
        <tissue evidence="2">Thorax + abdomen</tissue>
    </source>
</reference>
<dbReference type="AlphaFoldDB" id="A0AAD9VLD4"/>
<reference evidence="2" key="2">
    <citation type="journal article" date="2023" name="Commun. Biol.">
        <title>Intrasexual cuticular hydrocarbon dimorphism in a wasp sheds light on hydrocarbon biosynthesis genes in Hymenoptera.</title>
        <authorList>
            <person name="Moris V.C."/>
            <person name="Podsiadlowski L."/>
            <person name="Martin S."/>
            <person name="Oeyen J.P."/>
            <person name="Donath A."/>
            <person name="Petersen M."/>
            <person name="Wilbrandt J."/>
            <person name="Misof B."/>
            <person name="Liedtke D."/>
            <person name="Thamm M."/>
            <person name="Scheiner R."/>
            <person name="Schmitt T."/>
            <person name="Niehuis O."/>
        </authorList>
    </citation>
    <scope>NUCLEOTIDE SEQUENCE</scope>
    <source>
        <strain evidence="2">GBR_01_08_01A</strain>
    </source>
</reference>
<organism evidence="2 3">
    <name type="scientific">Odynerus spinipes</name>
    <dbReference type="NCBI Taxonomy" id="1348599"/>
    <lineage>
        <taxon>Eukaryota</taxon>
        <taxon>Metazoa</taxon>
        <taxon>Ecdysozoa</taxon>
        <taxon>Arthropoda</taxon>
        <taxon>Hexapoda</taxon>
        <taxon>Insecta</taxon>
        <taxon>Pterygota</taxon>
        <taxon>Neoptera</taxon>
        <taxon>Endopterygota</taxon>
        <taxon>Hymenoptera</taxon>
        <taxon>Apocrita</taxon>
        <taxon>Aculeata</taxon>
        <taxon>Vespoidea</taxon>
        <taxon>Vespidae</taxon>
        <taxon>Eumeninae</taxon>
        <taxon>Odynerus</taxon>
    </lineage>
</organism>
<protein>
    <recommendedName>
        <fullName evidence="1">Reverse transcriptase Ty1/copia-type domain-containing protein</fullName>
    </recommendedName>
</protein>